<evidence type="ECO:0000313" key="1">
    <source>
        <dbReference type="EMBL" id="REF29325.1"/>
    </source>
</evidence>
<evidence type="ECO:0000313" key="2">
    <source>
        <dbReference type="Proteomes" id="UP000256253"/>
    </source>
</evidence>
<organism evidence="1 2">
    <name type="scientific">Calidifontibacter indicus</name>
    <dbReference type="NCBI Taxonomy" id="419650"/>
    <lineage>
        <taxon>Bacteria</taxon>
        <taxon>Bacillati</taxon>
        <taxon>Actinomycetota</taxon>
        <taxon>Actinomycetes</taxon>
        <taxon>Micrococcales</taxon>
        <taxon>Dermacoccaceae</taxon>
        <taxon>Calidifontibacter</taxon>
    </lineage>
</organism>
<dbReference type="OrthoDB" id="3287135at2"/>
<dbReference type="AlphaFoldDB" id="A0A3D9URQ5"/>
<accession>A0A3D9URQ5</accession>
<sequence length="381" mass="42715">MSQDPAHVRVASVPADHVYVRHLDPDAGQATVVRLPDPPTGQAGRWWPPGMLEPQWVRANVDRFDLMHIHFGFDARSPEQLQELVDALDEAGRPLVFTVHDLRNPHHQESDLHDAQLDVLVPAAAELITLTPGAAQQIRARWGREARVLPHPHVFDLDDVGAPRQEREDGQEFRIGLHCKSLRACMDPEPIIRTIVGTLPSLPGAVLQVDAHCDIMDPHSSNYARSLATYLRELEEVGAIDLRVHDYFTHEQLRDYLRSLDLSVLPYRFGTHSGWAEGCHDLGTGVLAPAVGFYSDQLDCFVYRWSEFGGIDRGSLRMALRNAYDSRGRHAIISSAERRLQRDRIARAHDLIYREVLSAARGHETHSAAKELALDSEGAAR</sequence>
<evidence type="ECO:0008006" key="3">
    <source>
        <dbReference type="Google" id="ProtNLM"/>
    </source>
</evidence>
<dbReference type="SUPFAM" id="SSF53756">
    <property type="entry name" value="UDP-Glycosyltransferase/glycogen phosphorylase"/>
    <property type="match status" value="1"/>
</dbReference>
<reference evidence="1 2" key="1">
    <citation type="submission" date="2018-08" db="EMBL/GenBank/DDBJ databases">
        <title>Sequencing the genomes of 1000 actinobacteria strains.</title>
        <authorList>
            <person name="Klenk H.-P."/>
        </authorList>
    </citation>
    <scope>NUCLEOTIDE SEQUENCE [LARGE SCALE GENOMIC DNA]</scope>
    <source>
        <strain evidence="1 2">DSM 22967</strain>
    </source>
</reference>
<dbReference type="Proteomes" id="UP000256253">
    <property type="component" value="Unassembled WGS sequence"/>
</dbReference>
<proteinExistence type="predicted"/>
<keyword evidence="2" id="KW-1185">Reference proteome</keyword>
<dbReference type="EMBL" id="QTUA01000001">
    <property type="protein sequence ID" value="REF29325.1"/>
    <property type="molecule type" value="Genomic_DNA"/>
</dbReference>
<gene>
    <name evidence="1" type="ORF">DFJ65_0260</name>
</gene>
<protein>
    <recommendedName>
        <fullName evidence="3">D-inositol 3-phosphate glycosyltransferase</fullName>
    </recommendedName>
</protein>
<comment type="caution">
    <text evidence="1">The sequence shown here is derived from an EMBL/GenBank/DDBJ whole genome shotgun (WGS) entry which is preliminary data.</text>
</comment>
<name>A0A3D9URQ5_9MICO</name>
<dbReference type="Gene3D" id="3.40.50.2000">
    <property type="entry name" value="Glycogen Phosphorylase B"/>
    <property type="match status" value="1"/>
</dbReference>
<dbReference type="RefSeq" id="WP_147301268.1">
    <property type="nucleotide sequence ID" value="NZ_QTUA01000001.1"/>
</dbReference>